<sequence length="168" mass="19078">MKTRTSLIRFTAASLLGIVAAGGLALPDAALAKDKHHGNSHVSAGGCPPGLAKKSPACVPPGLAKKQVEVHRDRDRYEDHNRYYDRDRHVYVDRDRYDGFRYNDRYDQVYRYRVGDRITRDYVLVPTPQRYGLDPYGTYYRVGDGIYQVNKDTLEVMAIIGLASRLLN</sequence>
<dbReference type="RefSeq" id="WP_189680176.1">
    <property type="nucleotide sequence ID" value="NZ_BNCJ01000005.1"/>
</dbReference>
<dbReference type="AlphaFoldDB" id="A0A8J3GY94"/>
<feature type="chain" id="PRO_5035156306" description="RcnB family protein" evidence="1">
    <location>
        <begin position="33"/>
        <end position="168"/>
    </location>
</feature>
<accession>A0A8J3GY94</accession>
<evidence type="ECO:0000256" key="1">
    <source>
        <dbReference type="SAM" id="SignalP"/>
    </source>
</evidence>
<organism evidence="2 3">
    <name type="scientific">Seohaeicola zhoushanensis</name>
    <dbReference type="NCBI Taxonomy" id="1569283"/>
    <lineage>
        <taxon>Bacteria</taxon>
        <taxon>Pseudomonadati</taxon>
        <taxon>Pseudomonadota</taxon>
        <taxon>Alphaproteobacteria</taxon>
        <taxon>Rhodobacterales</taxon>
        <taxon>Roseobacteraceae</taxon>
        <taxon>Seohaeicola</taxon>
    </lineage>
</organism>
<feature type="signal peptide" evidence="1">
    <location>
        <begin position="1"/>
        <end position="32"/>
    </location>
</feature>
<keyword evidence="3" id="KW-1185">Reference proteome</keyword>
<proteinExistence type="predicted"/>
<dbReference type="InterPro" id="IPR006311">
    <property type="entry name" value="TAT_signal"/>
</dbReference>
<evidence type="ECO:0000313" key="3">
    <source>
        <dbReference type="Proteomes" id="UP000626220"/>
    </source>
</evidence>
<dbReference type="PROSITE" id="PS51318">
    <property type="entry name" value="TAT"/>
    <property type="match status" value="1"/>
</dbReference>
<reference evidence="2" key="1">
    <citation type="journal article" date="2014" name="Int. J. Syst. Evol. Microbiol.">
        <title>Complete genome sequence of Corynebacterium casei LMG S-19264T (=DSM 44701T), isolated from a smear-ripened cheese.</title>
        <authorList>
            <consortium name="US DOE Joint Genome Institute (JGI-PGF)"/>
            <person name="Walter F."/>
            <person name="Albersmeier A."/>
            <person name="Kalinowski J."/>
            <person name="Ruckert C."/>
        </authorList>
    </citation>
    <scope>NUCLEOTIDE SEQUENCE</scope>
    <source>
        <strain evidence="2">KCTC 42650</strain>
    </source>
</reference>
<name>A0A8J3GY94_9RHOB</name>
<gene>
    <name evidence="2" type="ORF">GCM10017056_22390</name>
</gene>
<keyword evidence="1" id="KW-0732">Signal</keyword>
<evidence type="ECO:0008006" key="4">
    <source>
        <dbReference type="Google" id="ProtNLM"/>
    </source>
</evidence>
<evidence type="ECO:0000313" key="2">
    <source>
        <dbReference type="EMBL" id="GHF50222.1"/>
    </source>
</evidence>
<protein>
    <recommendedName>
        <fullName evidence="4">RcnB family protein</fullName>
    </recommendedName>
</protein>
<reference evidence="2" key="2">
    <citation type="submission" date="2020-09" db="EMBL/GenBank/DDBJ databases">
        <authorList>
            <person name="Sun Q."/>
            <person name="Kim S."/>
        </authorList>
    </citation>
    <scope>NUCLEOTIDE SEQUENCE</scope>
    <source>
        <strain evidence="2">KCTC 42650</strain>
    </source>
</reference>
<dbReference type="Proteomes" id="UP000626220">
    <property type="component" value="Unassembled WGS sequence"/>
</dbReference>
<dbReference type="EMBL" id="BNCJ01000005">
    <property type="protein sequence ID" value="GHF50222.1"/>
    <property type="molecule type" value="Genomic_DNA"/>
</dbReference>
<comment type="caution">
    <text evidence="2">The sequence shown here is derived from an EMBL/GenBank/DDBJ whole genome shotgun (WGS) entry which is preliminary data.</text>
</comment>